<evidence type="ECO:0000256" key="1">
    <source>
        <dbReference type="SAM" id="MobiDB-lite"/>
    </source>
</evidence>
<protein>
    <submittedName>
        <fullName evidence="6">Related to D-amino acid hydantoin hydrolase (Hydantoinase)</fullName>
    </submittedName>
</protein>
<feature type="domain" description="Hydantoinase/oxoprolinase N-terminal" evidence="3">
    <location>
        <begin position="29"/>
        <end position="199"/>
    </location>
</feature>
<evidence type="ECO:0000313" key="7">
    <source>
        <dbReference type="Proteomes" id="UP000178912"/>
    </source>
</evidence>
<gene>
    <name evidence="6" type="ORF">RAG0_01310</name>
</gene>
<dbReference type="OrthoDB" id="5404895at2759"/>
<keyword evidence="6" id="KW-0378">Hydrolase</keyword>
<dbReference type="SUPFAM" id="SSF160991">
    <property type="entry name" value="CV3147-like"/>
    <property type="match status" value="1"/>
</dbReference>
<dbReference type="SUPFAM" id="SSF53067">
    <property type="entry name" value="Actin-like ATPase domain"/>
    <property type="match status" value="2"/>
</dbReference>
<accession>A0A1E1JWQ4</accession>
<organism evidence="6 7">
    <name type="scientific">Rhynchosporium agropyri</name>
    <dbReference type="NCBI Taxonomy" id="914238"/>
    <lineage>
        <taxon>Eukaryota</taxon>
        <taxon>Fungi</taxon>
        <taxon>Dikarya</taxon>
        <taxon>Ascomycota</taxon>
        <taxon>Pezizomycotina</taxon>
        <taxon>Leotiomycetes</taxon>
        <taxon>Helotiales</taxon>
        <taxon>Ploettnerulaceae</taxon>
        <taxon>Rhynchosporium</taxon>
    </lineage>
</organism>
<name>A0A1E1JWQ4_9HELO</name>
<feature type="domain" description="S-Me-THD-like C-terminal" evidence="5">
    <location>
        <begin position="773"/>
        <end position="973"/>
    </location>
</feature>
<keyword evidence="7" id="KW-1185">Reference proteome</keyword>
<dbReference type="InterPro" id="IPR008040">
    <property type="entry name" value="Hydant_A_N"/>
</dbReference>
<dbReference type="Gene3D" id="3.30.420.40">
    <property type="match status" value="1"/>
</dbReference>
<dbReference type="Gene3D" id="2.40.390.10">
    <property type="entry name" value="CV3147-like"/>
    <property type="match status" value="1"/>
</dbReference>
<dbReference type="Gene3D" id="3.40.1610.10">
    <property type="entry name" value="CV3147-like domain"/>
    <property type="match status" value="1"/>
</dbReference>
<dbReference type="InterPro" id="IPR024071">
    <property type="entry name" value="S-Me-THD_C_sf"/>
</dbReference>
<feature type="region of interest" description="Disordered" evidence="1">
    <location>
        <begin position="548"/>
        <end position="576"/>
    </location>
</feature>
<dbReference type="InterPro" id="IPR045079">
    <property type="entry name" value="Oxoprolinase-like"/>
</dbReference>
<feature type="domain" description="Hydantoinase A/oxoprolinase" evidence="2">
    <location>
        <begin position="220"/>
        <end position="403"/>
    </location>
</feature>
<evidence type="ECO:0000313" key="6">
    <source>
        <dbReference type="EMBL" id="CZS90152.1"/>
    </source>
</evidence>
<proteinExistence type="predicted"/>
<dbReference type="InterPro" id="IPR027479">
    <property type="entry name" value="S-Me-THD_N_sf"/>
</dbReference>
<evidence type="ECO:0000259" key="5">
    <source>
        <dbReference type="Pfam" id="PF20906"/>
    </source>
</evidence>
<evidence type="ECO:0000259" key="2">
    <source>
        <dbReference type="Pfam" id="PF01968"/>
    </source>
</evidence>
<evidence type="ECO:0000259" key="4">
    <source>
        <dbReference type="Pfam" id="PF06032"/>
    </source>
</evidence>
<dbReference type="Pfam" id="PF05378">
    <property type="entry name" value="Hydant_A_N"/>
    <property type="match status" value="1"/>
</dbReference>
<reference evidence="7" key="1">
    <citation type="submission" date="2016-03" db="EMBL/GenBank/DDBJ databases">
        <authorList>
            <person name="Guldener U."/>
        </authorList>
    </citation>
    <scope>NUCLEOTIDE SEQUENCE [LARGE SCALE GENOMIC DNA]</scope>
    <source>
        <strain evidence="7">04CH-RAC-A.6.1</strain>
    </source>
</reference>
<dbReference type="EMBL" id="FJUX01000004">
    <property type="protein sequence ID" value="CZS90152.1"/>
    <property type="molecule type" value="Genomic_DNA"/>
</dbReference>
<dbReference type="PANTHER" id="PTHR11365">
    <property type="entry name" value="5-OXOPROLINASE RELATED"/>
    <property type="match status" value="1"/>
</dbReference>
<feature type="domain" description="S-Me-THD N-terminal" evidence="4">
    <location>
        <begin position="613"/>
        <end position="768"/>
    </location>
</feature>
<dbReference type="InterPro" id="IPR010318">
    <property type="entry name" value="S-Me-THD_N"/>
</dbReference>
<dbReference type="Proteomes" id="UP000178912">
    <property type="component" value="Unassembled WGS sequence"/>
</dbReference>
<dbReference type="Pfam" id="PF01968">
    <property type="entry name" value="Hydantoinase_A"/>
    <property type="match status" value="1"/>
</dbReference>
<dbReference type="PANTHER" id="PTHR11365:SF10">
    <property type="entry name" value="HYDANTOINASE_OXOPROLINASE"/>
    <property type="match status" value="1"/>
</dbReference>
<dbReference type="AlphaFoldDB" id="A0A1E1JWQ4"/>
<dbReference type="Pfam" id="PF20906">
    <property type="entry name" value="S-Me-THD_C"/>
    <property type="match status" value="1"/>
</dbReference>
<evidence type="ECO:0000259" key="3">
    <source>
        <dbReference type="Pfam" id="PF05378"/>
    </source>
</evidence>
<dbReference type="FunFam" id="2.40.390.10:FF:000003">
    <property type="entry name" value="Uncharacterized protein"/>
    <property type="match status" value="1"/>
</dbReference>
<sequence>MSPPATSKAVEGPVYVATKTTAKSTSCIIGIDVGGTNTDSVILQNDRVLACHKTPTTPDIQKGVELAIEAVVREAGILADHVGSVKIGTTQFVNAVLEQDSSKLDKVAIVRLCGPYSRGSPPFVDFPPKLRSLVEGHVGYVDGGYQVDGTIILPLSIDQLKEQASIIKSKSISSVVVIGIYSPSNPTQENEAKKILAAELGPQYDISCSYAVGRLGFLERENTSILNASLRRFSRHVIDGFRYAVQKLGRSKLYITLNDGTLSKASTAAKYPVRCFSSGPTNSARGAALLAKAVMSDMSDDKEVLVVDVGGTTTDICALLKTGYPRQSAAFVKIAGVRTNYTIPDVRSIALGGGSLVRTSGDRLSVGPDSVGANLEKEGISFGGKTLTATDLVLKNVSNEYYVSSEVRSPALLEIQRALEEAIDIVKTKQGDAIVILVGGGSIIIPGKIAGVGKVIRPEYLAVANAVGAAIGKISGSVDLTVVPGARTIDQEIEAATKVTIERCVAAGGNRKTIEVVEIDKIPISYVTNGATRLLVRVVGDLVDGYEESHSAPDSPVSRDTLEHASFSPLRKQDSEKVPATIKGSSYEITESVNLESYRPRIEGDFWYLSELDLQFLQDGTGVLGVGSCGEPYPAYIACLLALQNGEDLTIRRQDTLPDDAVILVAGFMGSPTVYLERIPGLNEVTDAMKGVMKAAQLSKFDAVIPNEIGGMNAFEALLAAHRFKKSTLDSDLVARAYPMVWQTVRCLQDIPVAPAAVADGAGNIQMFPNPRDNLHAEELMRDACTNLGSLAGMCVNPVYGIEARSLPKNSFSHAWMIGRSIALSRSLKQDPVTSLLESEHGILLFTGKIISVNRHVAKGFTRGSVTLEAFSESHPSSSSNSESIPSLVVDFENENLSAILKTPGKDNRVLAVCPDLITFLDKANGAPLGISDYKYGLRVSVIALRAPPIWVTERGLKMGGPKAFDLDMEYVGVGTGEYEPPKSVWEMFGEGK</sequence>
<dbReference type="InterPro" id="IPR048350">
    <property type="entry name" value="S-Me-THD-like_C"/>
</dbReference>
<dbReference type="GO" id="GO:0016787">
    <property type="term" value="F:hydrolase activity"/>
    <property type="evidence" value="ECO:0007669"/>
    <property type="project" value="UniProtKB-KW"/>
</dbReference>
<dbReference type="InterPro" id="IPR043129">
    <property type="entry name" value="ATPase_NBD"/>
</dbReference>
<dbReference type="InterPro" id="IPR002821">
    <property type="entry name" value="Hydantoinase_A"/>
</dbReference>
<dbReference type="Pfam" id="PF06032">
    <property type="entry name" value="S-Me-THD_N"/>
    <property type="match status" value="1"/>
</dbReference>